<evidence type="ECO:0000313" key="3">
    <source>
        <dbReference type="Proteomes" id="UP000254150"/>
    </source>
</evidence>
<keyword evidence="2" id="KW-0808">Transferase</keyword>
<organism evidence="2 3">
    <name type="scientific">Streptomyces griseus</name>
    <dbReference type="NCBI Taxonomy" id="1911"/>
    <lineage>
        <taxon>Bacteria</taxon>
        <taxon>Bacillati</taxon>
        <taxon>Actinomycetota</taxon>
        <taxon>Actinomycetes</taxon>
        <taxon>Kitasatosporales</taxon>
        <taxon>Streptomycetaceae</taxon>
        <taxon>Streptomyces</taxon>
    </lineage>
</organism>
<reference evidence="2 3" key="1">
    <citation type="submission" date="2018-06" db="EMBL/GenBank/DDBJ databases">
        <authorList>
            <consortium name="Pathogen Informatics"/>
            <person name="Doyle S."/>
        </authorList>
    </citation>
    <scope>NUCLEOTIDE SEQUENCE [LARGE SCALE GENOMIC DNA]</scope>
    <source>
        <strain evidence="2 3">NCTC7807</strain>
    </source>
</reference>
<dbReference type="SUPFAM" id="SSF56112">
    <property type="entry name" value="Protein kinase-like (PK-like)"/>
    <property type="match status" value="1"/>
</dbReference>
<dbReference type="Gene3D" id="3.90.1200.10">
    <property type="match status" value="1"/>
</dbReference>
<sequence>MRREDLHAILTDHAADRAHPVAPPDPCSCPVRVLADRPDGTVVRHGHVVVKAHAPDADAALHARLAAAASPRLAGVVLRPLAGAPAQAAGRLLTCWPYGTPVDPAAPGAAPWEETAVLLARLHRVPPAVLGATPPPARGPEKAARALARLRDSPLRGPARAAVLAAGAGASAPRARTGPAVCHGDLHLGQLVRDPQPGRGWVLIDVDDMGLGDPLWDLARPAAWFACGLMAPEEWVRFLTAYREAGGTAAGPPGEEWRELDGPARALTAQIAAQALVKAEQAGRPLDEDESAFVDACARMAPLPPGRAVDAAT</sequence>
<dbReference type="InterPro" id="IPR011009">
    <property type="entry name" value="Kinase-like_dom_sf"/>
</dbReference>
<dbReference type="Proteomes" id="UP000254150">
    <property type="component" value="Unassembled WGS sequence"/>
</dbReference>
<protein>
    <submittedName>
        <fullName evidence="2">Aminoglycoside phosphotransferase</fullName>
    </submittedName>
</protein>
<accession>A0A380NAE1</accession>
<proteinExistence type="predicted"/>
<dbReference type="Pfam" id="PF01636">
    <property type="entry name" value="APH"/>
    <property type="match status" value="1"/>
</dbReference>
<dbReference type="RefSeq" id="WP_115068448.1">
    <property type="nucleotide sequence ID" value="NZ_UHID01000005.1"/>
</dbReference>
<evidence type="ECO:0000259" key="1">
    <source>
        <dbReference type="Pfam" id="PF01636"/>
    </source>
</evidence>
<dbReference type="EMBL" id="UHID01000005">
    <property type="protein sequence ID" value="SUP36278.1"/>
    <property type="molecule type" value="Genomic_DNA"/>
</dbReference>
<dbReference type="AlphaFoldDB" id="A0A380NAE1"/>
<gene>
    <name evidence="2" type="ORF">NCTC7807_02232</name>
</gene>
<feature type="domain" description="Aminoglycoside phosphotransferase" evidence="1">
    <location>
        <begin position="46"/>
        <end position="250"/>
    </location>
</feature>
<name>A0A380NAE1_STRGR</name>
<dbReference type="InterPro" id="IPR002575">
    <property type="entry name" value="Aminoglycoside_PTrfase"/>
</dbReference>
<dbReference type="GO" id="GO:0016740">
    <property type="term" value="F:transferase activity"/>
    <property type="evidence" value="ECO:0007669"/>
    <property type="project" value="UniProtKB-KW"/>
</dbReference>
<evidence type="ECO:0000313" key="2">
    <source>
        <dbReference type="EMBL" id="SUP36278.1"/>
    </source>
</evidence>